<protein>
    <recommendedName>
        <fullName evidence="1">ATP-dependent DNA helicase</fullName>
        <ecNumber evidence="1">5.6.2.3</ecNumber>
    </recommendedName>
</protein>
<keyword evidence="1" id="KW-0227">DNA damage</keyword>
<dbReference type="EMBL" id="NBNE01001405">
    <property type="protein sequence ID" value="OWZ14135.1"/>
    <property type="molecule type" value="Genomic_DNA"/>
</dbReference>
<comment type="caution">
    <text evidence="3">The sequence shown here is derived from an EMBL/GenBank/DDBJ whole genome shotgun (WGS) entry which is preliminary data.</text>
</comment>
<keyword evidence="4" id="KW-1185">Reference proteome</keyword>
<dbReference type="Proteomes" id="UP000198211">
    <property type="component" value="Unassembled WGS sequence"/>
</dbReference>
<proteinExistence type="inferred from homology"/>
<dbReference type="Pfam" id="PF05970">
    <property type="entry name" value="PIF1"/>
    <property type="match status" value="1"/>
</dbReference>
<comment type="catalytic activity">
    <reaction evidence="1">
        <text>ATP + H2O = ADP + phosphate + H(+)</text>
        <dbReference type="Rhea" id="RHEA:13065"/>
        <dbReference type="ChEBI" id="CHEBI:15377"/>
        <dbReference type="ChEBI" id="CHEBI:15378"/>
        <dbReference type="ChEBI" id="CHEBI:30616"/>
        <dbReference type="ChEBI" id="CHEBI:43474"/>
        <dbReference type="ChEBI" id="CHEBI:456216"/>
        <dbReference type="EC" id="5.6.2.3"/>
    </reaction>
</comment>
<dbReference type="AlphaFoldDB" id="A0A225W977"/>
<reference evidence="4" key="1">
    <citation type="submission" date="2017-03" db="EMBL/GenBank/DDBJ databases">
        <title>Phytopthora megakarya and P. palmivora, two closely related causual agents of cacao black pod achieved similar genome size and gene model numbers by different mechanisms.</title>
        <authorList>
            <person name="Ali S."/>
            <person name="Shao J."/>
            <person name="Larry D.J."/>
            <person name="Kronmiller B."/>
            <person name="Shen D."/>
            <person name="Strem M.D."/>
            <person name="Melnick R.L."/>
            <person name="Guiltinan M.J."/>
            <person name="Tyler B.M."/>
            <person name="Meinhardt L.W."/>
            <person name="Bailey B.A."/>
        </authorList>
    </citation>
    <scope>NUCLEOTIDE SEQUENCE [LARGE SCALE GENOMIC DNA]</scope>
    <source>
        <strain evidence="4">zdho120</strain>
    </source>
</reference>
<gene>
    <name evidence="3" type="ORF">PHMEG_00012422</name>
</gene>
<evidence type="ECO:0000313" key="4">
    <source>
        <dbReference type="Proteomes" id="UP000198211"/>
    </source>
</evidence>
<keyword evidence="1" id="KW-0067">ATP-binding</keyword>
<evidence type="ECO:0000313" key="3">
    <source>
        <dbReference type="EMBL" id="OWZ14135.1"/>
    </source>
</evidence>
<dbReference type="GO" id="GO:0000723">
    <property type="term" value="P:telomere maintenance"/>
    <property type="evidence" value="ECO:0007669"/>
    <property type="project" value="InterPro"/>
</dbReference>
<dbReference type="OrthoDB" id="129520at2759"/>
<dbReference type="InterPro" id="IPR027417">
    <property type="entry name" value="P-loop_NTPase"/>
</dbReference>
<dbReference type="GO" id="GO:0006310">
    <property type="term" value="P:DNA recombination"/>
    <property type="evidence" value="ECO:0007669"/>
    <property type="project" value="UniProtKB-KW"/>
</dbReference>
<accession>A0A225W977</accession>
<dbReference type="GO" id="GO:0016887">
    <property type="term" value="F:ATP hydrolysis activity"/>
    <property type="evidence" value="ECO:0007669"/>
    <property type="project" value="RHEA"/>
</dbReference>
<keyword evidence="1" id="KW-0378">Hydrolase</keyword>
<dbReference type="SUPFAM" id="SSF52540">
    <property type="entry name" value="P-loop containing nucleoside triphosphate hydrolases"/>
    <property type="match status" value="2"/>
</dbReference>
<sequence>MLIIDEISMMTKLDWLKLDKLLRQRKRISGVPFRGVHIVLVGHFLQLPPVGSDPICIDPRNKLKYSTDNIEGFLLWRRFESVIVLEESVRFRDDPEWGAGCAQARVGNWTPPFIKLINSRLVRERADRNWSTNTVFVTPDNLTRTAINSEFIKEAAKQLPLGKYPIRLVVQFSSSLSGLSRREVEYVMGLPDSRFGRMAPFIDLVEGMPVQVTENVRPAKGAANSTLGTLERVVFSPGTRFKLVRDCNANMIVQVPTKPPCTLCYALIEALMCLHLTPQWIMRFFLCFRKRRCHVGNPRLYPSCHSQQFVSSAKS</sequence>
<dbReference type="Gene3D" id="3.40.50.300">
    <property type="entry name" value="P-loop containing nucleotide triphosphate hydrolases"/>
    <property type="match status" value="1"/>
</dbReference>
<organism evidence="3 4">
    <name type="scientific">Phytophthora megakarya</name>
    <dbReference type="NCBI Taxonomy" id="4795"/>
    <lineage>
        <taxon>Eukaryota</taxon>
        <taxon>Sar</taxon>
        <taxon>Stramenopiles</taxon>
        <taxon>Oomycota</taxon>
        <taxon>Peronosporomycetes</taxon>
        <taxon>Peronosporales</taxon>
        <taxon>Peronosporaceae</taxon>
        <taxon>Phytophthora</taxon>
    </lineage>
</organism>
<dbReference type="EC" id="5.6.2.3" evidence="1"/>
<feature type="domain" description="DNA helicase Pif1-like DEAD-box helicase" evidence="2">
    <location>
        <begin position="2"/>
        <end position="93"/>
    </location>
</feature>
<keyword evidence="1" id="KW-0547">Nucleotide-binding</keyword>
<keyword evidence="1" id="KW-0347">Helicase</keyword>
<keyword evidence="1" id="KW-0234">DNA repair</keyword>
<keyword evidence="1" id="KW-0233">DNA recombination</keyword>
<dbReference type="GO" id="GO:0043139">
    <property type="term" value="F:5'-3' DNA helicase activity"/>
    <property type="evidence" value="ECO:0007669"/>
    <property type="project" value="UniProtKB-EC"/>
</dbReference>
<evidence type="ECO:0000256" key="1">
    <source>
        <dbReference type="RuleBase" id="RU363044"/>
    </source>
</evidence>
<comment type="cofactor">
    <cofactor evidence="1">
        <name>Mg(2+)</name>
        <dbReference type="ChEBI" id="CHEBI:18420"/>
    </cofactor>
</comment>
<comment type="similarity">
    <text evidence="1">Belongs to the helicase family.</text>
</comment>
<dbReference type="InterPro" id="IPR010285">
    <property type="entry name" value="DNA_helicase_pif1-like_DEAD"/>
</dbReference>
<dbReference type="GO" id="GO:0006281">
    <property type="term" value="P:DNA repair"/>
    <property type="evidence" value="ECO:0007669"/>
    <property type="project" value="UniProtKB-KW"/>
</dbReference>
<dbReference type="PANTHER" id="PTHR47642">
    <property type="entry name" value="ATP-DEPENDENT DNA HELICASE"/>
    <property type="match status" value="1"/>
</dbReference>
<evidence type="ECO:0000259" key="2">
    <source>
        <dbReference type="Pfam" id="PF05970"/>
    </source>
</evidence>
<dbReference type="InterPro" id="IPR051055">
    <property type="entry name" value="PIF1_helicase"/>
</dbReference>
<dbReference type="GO" id="GO:0005524">
    <property type="term" value="F:ATP binding"/>
    <property type="evidence" value="ECO:0007669"/>
    <property type="project" value="UniProtKB-KW"/>
</dbReference>
<name>A0A225W977_9STRA</name>